<evidence type="ECO:0000256" key="12">
    <source>
        <dbReference type="ARBA" id="ARBA00037649"/>
    </source>
</evidence>
<keyword evidence="7" id="KW-0472">Membrane</keyword>
<keyword evidence="17" id="KW-1185">Reference proteome</keyword>
<dbReference type="EC" id="3.2.1.39" evidence="4"/>
<reference evidence="16 17" key="1">
    <citation type="journal article" date="2015" name="Genome Biol. Evol.">
        <title>Phylogenomic analyses indicate that early fungi evolved digesting cell walls of algal ancestors of land plants.</title>
        <authorList>
            <person name="Chang Y."/>
            <person name="Wang S."/>
            <person name="Sekimoto S."/>
            <person name="Aerts A.L."/>
            <person name="Choi C."/>
            <person name="Clum A."/>
            <person name="LaButti K.M."/>
            <person name="Lindquist E.A."/>
            <person name="Yee Ngan C."/>
            <person name="Ohm R.A."/>
            <person name="Salamov A.A."/>
            <person name="Grigoriev I.V."/>
            <person name="Spatafora J.W."/>
            <person name="Berbee M.L."/>
        </authorList>
    </citation>
    <scope>NUCLEOTIDE SEQUENCE [LARGE SCALE GENOMIC DNA]</scope>
    <source>
        <strain evidence="16 17">NRRL 28638</strain>
    </source>
</reference>
<dbReference type="PANTHER" id="PTHR16631:SF17">
    <property type="entry name" value="GLUCAN ENDO-1,3-BETA-GLUCOSIDASE BTGC"/>
    <property type="match status" value="1"/>
</dbReference>
<comment type="similarity">
    <text evidence="3">Belongs to the glycosyl hydrolase 17 family.</text>
</comment>
<dbReference type="GO" id="GO:0042973">
    <property type="term" value="F:glucan endo-1,3-beta-D-glucosidase activity"/>
    <property type="evidence" value="ECO:0007669"/>
    <property type="project" value="UniProtKB-EC"/>
</dbReference>
<organism evidence="16 17">
    <name type="scientific">Conidiobolus coronatus (strain ATCC 28846 / CBS 209.66 / NRRL 28638)</name>
    <name type="common">Delacroixia coronata</name>
    <dbReference type="NCBI Taxonomy" id="796925"/>
    <lineage>
        <taxon>Eukaryota</taxon>
        <taxon>Fungi</taxon>
        <taxon>Fungi incertae sedis</taxon>
        <taxon>Zoopagomycota</taxon>
        <taxon>Entomophthoromycotina</taxon>
        <taxon>Entomophthoromycetes</taxon>
        <taxon>Entomophthorales</taxon>
        <taxon>Ancylistaceae</taxon>
        <taxon>Conidiobolus</taxon>
    </lineage>
</organism>
<dbReference type="EMBL" id="KQ964671">
    <property type="protein sequence ID" value="KXN66982.1"/>
    <property type="molecule type" value="Genomic_DNA"/>
</dbReference>
<keyword evidence="5" id="KW-1003">Cell membrane</keyword>
<keyword evidence="11" id="KW-0624">Polysaccharide degradation</keyword>
<evidence type="ECO:0000256" key="13">
    <source>
        <dbReference type="ARBA" id="ARBA00042373"/>
    </source>
</evidence>
<proteinExistence type="inferred from homology"/>
<dbReference type="STRING" id="796925.A0A137NW34"/>
<dbReference type="Gene3D" id="3.20.20.80">
    <property type="entry name" value="Glycosidases"/>
    <property type="match status" value="2"/>
</dbReference>
<keyword evidence="15" id="KW-0732">Signal</keyword>
<evidence type="ECO:0000256" key="10">
    <source>
        <dbReference type="ARBA" id="ARBA00023316"/>
    </source>
</evidence>
<evidence type="ECO:0000256" key="4">
    <source>
        <dbReference type="ARBA" id="ARBA00012780"/>
    </source>
</evidence>
<keyword evidence="9" id="KW-0119">Carbohydrate metabolism</keyword>
<evidence type="ECO:0000256" key="9">
    <source>
        <dbReference type="ARBA" id="ARBA00023277"/>
    </source>
</evidence>
<evidence type="ECO:0000256" key="7">
    <source>
        <dbReference type="ARBA" id="ARBA00023136"/>
    </source>
</evidence>
<dbReference type="SUPFAM" id="SSF51445">
    <property type="entry name" value="(Trans)glycosidases"/>
    <property type="match status" value="1"/>
</dbReference>
<keyword evidence="10" id="KW-0961">Cell wall biogenesis/degradation</keyword>
<dbReference type="PANTHER" id="PTHR16631">
    <property type="entry name" value="GLUCAN 1,3-BETA-GLUCOSIDASE"/>
    <property type="match status" value="1"/>
</dbReference>
<evidence type="ECO:0000256" key="14">
    <source>
        <dbReference type="ARBA" id="ARBA00043078"/>
    </source>
</evidence>
<keyword evidence="6 16" id="KW-0378">Hydrolase</keyword>
<sequence>MQLIIALSALIAGVVSIPQAQGYQTKQARPFPAITYSPYNPGSCASADQVASDIKNIAQYAEEVRLYAADCDQVDNVLKAIVSQGLDLKVMLGVWTRGGADRFQTEISSVSKALSNPQYRPHITKVTVGNEELSNGGNIGTLSSNLQTVQDALNQYNVPTGVVEVGEKIMENASAPAMVNSKFLGCNIQPYFNGFLSAPVSSQQAIPPVNDYMGKIASYFPNKELVITEIGFPSSGTPSKDYGTCSPQTQFDFLKAARCQIKNWKFVAFEAYDATFKNDRSYGGVENNFGIINRDGSLKAGSAQSYFQC</sequence>
<evidence type="ECO:0000256" key="8">
    <source>
        <dbReference type="ARBA" id="ARBA00023180"/>
    </source>
</evidence>
<dbReference type="GO" id="GO:0009277">
    <property type="term" value="C:fungal-type cell wall"/>
    <property type="evidence" value="ECO:0007669"/>
    <property type="project" value="TreeGrafter"/>
</dbReference>
<evidence type="ECO:0000256" key="2">
    <source>
        <dbReference type="ARBA" id="ARBA00004401"/>
    </source>
</evidence>
<dbReference type="AlphaFoldDB" id="A0A137NW34"/>
<dbReference type="InterPro" id="IPR017853">
    <property type="entry name" value="GH"/>
</dbReference>
<gene>
    <name evidence="16" type="ORF">CONCODRAFT_19918</name>
</gene>
<name>A0A137NW34_CONC2</name>
<keyword evidence="8" id="KW-0325">Glycoprotein</keyword>
<protein>
    <recommendedName>
        <fullName evidence="4">glucan endo-1,3-beta-D-glucosidase</fullName>
        <ecNumber evidence="4">3.2.1.39</ecNumber>
    </recommendedName>
    <alternativeName>
        <fullName evidence="14">Endo-1,3-beta-glucanase btgC</fullName>
    </alternativeName>
    <alternativeName>
        <fullName evidence="13">Laminarinase btgC</fullName>
    </alternativeName>
</protein>
<evidence type="ECO:0000256" key="3">
    <source>
        <dbReference type="ARBA" id="ARBA00008773"/>
    </source>
</evidence>
<dbReference type="GO" id="GO:0009986">
    <property type="term" value="C:cell surface"/>
    <property type="evidence" value="ECO:0007669"/>
    <property type="project" value="TreeGrafter"/>
</dbReference>
<dbReference type="GO" id="GO:0071555">
    <property type="term" value="P:cell wall organization"/>
    <property type="evidence" value="ECO:0007669"/>
    <property type="project" value="UniProtKB-KW"/>
</dbReference>
<evidence type="ECO:0000256" key="11">
    <source>
        <dbReference type="ARBA" id="ARBA00023326"/>
    </source>
</evidence>
<evidence type="ECO:0000256" key="1">
    <source>
        <dbReference type="ARBA" id="ARBA00000382"/>
    </source>
</evidence>
<evidence type="ECO:0000256" key="5">
    <source>
        <dbReference type="ARBA" id="ARBA00022475"/>
    </source>
</evidence>
<accession>A0A137NW34</accession>
<dbReference type="GO" id="GO:0005576">
    <property type="term" value="C:extracellular region"/>
    <property type="evidence" value="ECO:0007669"/>
    <property type="project" value="TreeGrafter"/>
</dbReference>
<dbReference type="GO" id="GO:0000272">
    <property type="term" value="P:polysaccharide catabolic process"/>
    <property type="evidence" value="ECO:0007669"/>
    <property type="project" value="UniProtKB-KW"/>
</dbReference>
<dbReference type="InterPro" id="IPR050732">
    <property type="entry name" value="Beta-glucan_modifiers"/>
</dbReference>
<comment type="catalytic activity">
    <reaction evidence="1">
        <text>Hydrolysis of (1-&gt;3)-beta-D-glucosidic linkages in (1-&gt;3)-beta-D-glucans.</text>
        <dbReference type="EC" id="3.2.1.39"/>
    </reaction>
</comment>
<dbReference type="Proteomes" id="UP000070444">
    <property type="component" value="Unassembled WGS sequence"/>
</dbReference>
<dbReference type="OrthoDB" id="77201at2759"/>
<evidence type="ECO:0000313" key="16">
    <source>
        <dbReference type="EMBL" id="KXN66982.1"/>
    </source>
</evidence>
<evidence type="ECO:0000256" key="6">
    <source>
        <dbReference type="ARBA" id="ARBA00022801"/>
    </source>
</evidence>
<comment type="subcellular location">
    <subcellularLocation>
        <location evidence="2">Cell membrane</location>
        <topology evidence="2">Single-pass type II membrane protein</topology>
    </subcellularLocation>
</comment>
<feature type="signal peptide" evidence="15">
    <location>
        <begin position="1"/>
        <end position="22"/>
    </location>
</feature>
<feature type="chain" id="PRO_5007294182" description="glucan endo-1,3-beta-D-glucosidase" evidence="15">
    <location>
        <begin position="23"/>
        <end position="309"/>
    </location>
</feature>
<comment type="function">
    <text evidence="12">Glucanases play a role in cell expansion during growth, in cell-cell fusion during mating, and in spore release during sporulation. This enzyme may be involved in beta-glucan degradation. Active on laminarin and lichenan.</text>
</comment>
<evidence type="ECO:0000313" key="17">
    <source>
        <dbReference type="Proteomes" id="UP000070444"/>
    </source>
</evidence>
<dbReference type="GO" id="GO:0005886">
    <property type="term" value="C:plasma membrane"/>
    <property type="evidence" value="ECO:0007669"/>
    <property type="project" value="UniProtKB-SubCell"/>
</dbReference>
<evidence type="ECO:0000256" key="15">
    <source>
        <dbReference type="SAM" id="SignalP"/>
    </source>
</evidence>